<dbReference type="EMBL" id="CP034204">
    <property type="protein sequence ID" value="QBZ53319.1"/>
    <property type="molecule type" value="Genomic_DNA"/>
</dbReference>
<proteinExistence type="predicted"/>
<organism evidence="1 2">
    <name type="scientific">Pyricularia oryzae</name>
    <name type="common">Rice blast fungus</name>
    <name type="synonym">Magnaporthe oryzae</name>
    <dbReference type="NCBI Taxonomy" id="318829"/>
    <lineage>
        <taxon>Eukaryota</taxon>
        <taxon>Fungi</taxon>
        <taxon>Dikarya</taxon>
        <taxon>Ascomycota</taxon>
        <taxon>Pezizomycotina</taxon>
        <taxon>Sordariomycetes</taxon>
        <taxon>Sordariomycetidae</taxon>
        <taxon>Magnaporthales</taxon>
        <taxon>Pyriculariaceae</taxon>
        <taxon>Pyricularia</taxon>
    </lineage>
</organism>
<dbReference type="AlphaFoldDB" id="A0A4P7MSR2"/>
<sequence length="53" mass="6212">MVLFLLRAETLPSARIVLRHKPIIILVLKPFLLYIGKPFSFRLQNKYVAIFGR</sequence>
<protein>
    <submittedName>
        <fullName evidence="1">Uncharacterized protein</fullName>
    </submittedName>
</protein>
<accession>A0A4P7MSR2</accession>
<dbReference type="Proteomes" id="UP000294847">
    <property type="component" value="Chromosome 1"/>
</dbReference>
<gene>
    <name evidence="1" type="ORF">PoMZ_08995</name>
</gene>
<reference evidence="1 2" key="1">
    <citation type="journal article" date="2019" name="Mol. Biol. Evol.">
        <title>Blast fungal genomes show frequent chromosomal changes, gene gains and losses, and effector gene turnover.</title>
        <authorList>
            <person name="Gomez Luciano L.B."/>
            <person name="Jason Tsai I."/>
            <person name="Chuma I."/>
            <person name="Tosa Y."/>
            <person name="Chen Y.H."/>
            <person name="Li J.Y."/>
            <person name="Li M.Y."/>
            <person name="Jade Lu M.Y."/>
            <person name="Nakayashiki H."/>
            <person name="Li W.H."/>
        </authorList>
    </citation>
    <scope>NUCLEOTIDE SEQUENCE [LARGE SCALE GENOMIC DNA]</scope>
    <source>
        <strain evidence="1">MZ5-1-6</strain>
    </source>
</reference>
<evidence type="ECO:0000313" key="2">
    <source>
        <dbReference type="Proteomes" id="UP000294847"/>
    </source>
</evidence>
<name>A0A4P7MSR2_PYROR</name>
<evidence type="ECO:0000313" key="1">
    <source>
        <dbReference type="EMBL" id="QBZ53319.1"/>
    </source>
</evidence>